<feature type="region of interest" description="Disordered" evidence="1">
    <location>
        <begin position="104"/>
        <end position="123"/>
    </location>
</feature>
<dbReference type="EMBL" id="SRLO01000039">
    <property type="protein sequence ID" value="TNN82524.1"/>
    <property type="molecule type" value="Genomic_DNA"/>
</dbReference>
<reference evidence="2 3" key="1">
    <citation type="submission" date="2019-03" db="EMBL/GenBank/DDBJ databases">
        <title>First draft genome of Liparis tanakae, snailfish: a comprehensive survey of snailfish specific genes.</title>
        <authorList>
            <person name="Kim W."/>
            <person name="Song I."/>
            <person name="Jeong J.-H."/>
            <person name="Kim D."/>
            <person name="Kim S."/>
            <person name="Ryu S."/>
            <person name="Song J.Y."/>
            <person name="Lee S.K."/>
        </authorList>
    </citation>
    <scope>NUCLEOTIDE SEQUENCE [LARGE SCALE GENOMIC DNA]</scope>
    <source>
        <tissue evidence="2">Muscle</tissue>
    </source>
</reference>
<keyword evidence="3" id="KW-1185">Reference proteome</keyword>
<sequence>MVKSQSTAAHSGHRTDKLVREEKRREEKRREEKRGGESGGGMHLDGGLEEGEGARATSTRLARVRYLLKWNSFSSSVSCLVLKLILEALGTVGWSPVKMPLLPASTASRSEPTTLNPQYSGPGEPCPCALHRQGTRDEWGQAGAEKPSRVSHAGGGGLSKKVQLLERVEYRGYDLDLAVGESQPSSHLQPARTTQTKGSLCSPGNDLGGLNDDSVSSTVHCGPRACSLKGQARLHLLSPSCSKGVGDLYAPAAAQVPVEVKLFLQLQSLVSGLRPLAFTEELLETMVICGPDGRGISVLPRRLVFISSRSTEVVGTGHATHWAAVDTNH</sequence>
<organism evidence="2 3">
    <name type="scientific">Liparis tanakae</name>
    <name type="common">Tanaka's snailfish</name>
    <dbReference type="NCBI Taxonomy" id="230148"/>
    <lineage>
        <taxon>Eukaryota</taxon>
        <taxon>Metazoa</taxon>
        <taxon>Chordata</taxon>
        <taxon>Craniata</taxon>
        <taxon>Vertebrata</taxon>
        <taxon>Euteleostomi</taxon>
        <taxon>Actinopterygii</taxon>
        <taxon>Neopterygii</taxon>
        <taxon>Teleostei</taxon>
        <taxon>Neoteleostei</taxon>
        <taxon>Acanthomorphata</taxon>
        <taxon>Eupercaria</taxon>
        <taxon>Perciformes</taxon>
        <taxon>Cottioidei</taxon>
        <taxon>Cottales</taxon>
        <taxon>Liparidae</taxon>
        <taxon>Liparis</taxon>
    </lineage>
</organism>
<feature type="region of interest" description="Disordered" evidence="1">
    <location>
        <begin position="1"/>
        <end position="55"/>
    </location>
</feature>
<dbReference type="AlphaFoldDB" id="A0A4Z2IYC4"/>
<feature type="region of interest" description="Disordered" evidence="1">
    <location>
        <begin position="134"/>
        <end position="156"/>
    </location>
</feature>
<feature type="compositionally biased region" description="Polar residues" evidence="1">
    <location>
        <begin position="105"/>
        <end position="119"/>
    </location>
</feature>
<comment type="caution">
    <text evidence="2">The sequence shown here is derived from an EMBL/GenBank/DDBJ whole genome shotgun (WGS) entry which is preliminary data.</text>
</comment>
<gene>
    <name evidence="2" type="ORF">EYF80_007359</name>
</gene>
<feature type="compositionally biased region" description="Basic and acidic residues" evidence="1">
    <location>
        <begin position="13"/>
        <end position="36"/>
    </location>
</feature>
<accession>A0A4Z2IYC4</accession>
<proteinExistence type="predicted"/>
<name>A0A4Z2IYC4_9TELE</name>
<evidence type="ECO:0000313" key="2">
    <source>
        <dbReference type="EMBL" id="TNN82524.1"/>
    </source>
</evidence>
<protein>
    <submittedName>
        <fullName evidence="2">Uncharacterized protein</fullName>
    </submittedName>
</protein>
<dbReference type="Proteomes" id="UP000314294">
    <property type="component" value="Unassembled WGS sequence"/>
</dbReference>
<feature type="compositionally biased region" description="Polar residues" evidence="1">
    <location>
        <begin position="182"/>
        <end position="199"/>
    </location>
</feature>
<evidence type="ECO:0000313" key="3">
    <source>
        <dbReference type="Proteomes" id="UP000314294"/>
    </source>
</evidence>
<feature type="region of interest" description="Disordered" evidence="1">
    <location>
        <begin position="181"/>
        <end position="200"/>
    </location>
</feature>
<evidence type="ECO:0000256" key="1">
    <source>
        <dbReference type="SAM" id="MobiDB-lite"/>
    </source>
</evidence>